<feature type="signal peptide" evidence="1">
    <location>
        <begin position="1"/>
        <end position="33"/>
    </location>
</feature>
<feature type="domain" description="Aldehyde oxidase/xanthine dehydrogenase a/b hammerhead" evidence="2">
    <location>
        <begin position="208"/>
        <end position="288"/>
    </location>
</feature>
<dbReference type="SUPFAM" id="SSF56003">
    <property type="entry name" value="Molybdenum cofactor-binding domain"/>
    <property type="match status" value="2"/>
</dbReference>
<dbReference type="InterPro" id="IPR012368">
    <property type="entry name" value="OxRdtase_Mopterin-bd_su_IorB"/>
</dbReference>
<accession>A0ABQ3DXT4</accession>
<dbReference type="RefSeq" id="WP_189434341.1">
    <property type="nucleotide sequence ID" value="NZ_BMXE01000001.1"/>
</dbReference>
<dbReference type="Pfam" id="PF20256">
    <property type="entry name" value="MoCoBD_2"/>
    <property type="match status" value="2"/>
</dbReference>
<dbReference type="SMART" id="SM01008">
    <property type="entry name" value="Ald_Xan_dh_C"/>
    <property type="match status" value="1"/>
</dbReference>
<dbReference type="EMBL" id="BMXE01000001">
    <property type="protein sequence ID" value="GHB17237.1"/>
    <property type="molecule type" value="Genomic_DNA"/>
</dbReference>
<dbReference type="InterPro" id="IPR046867">
    <property type="entry name" value="AldOxase/xan_DH_MoCoBD2"/>
</dbReference>
<evidence type="ECO:0000256" key="1">
    <source>
        <dbReference type="SAM" id="SignalP"/>
    </source>
</evidence>
<dbReference type="PANTHER" id="PTHR47495">
    <property type="entry name" value="ALDEHYDE DEHYDROGENASE"/>
    <property type="match status" value="1"/>
</dbReference>
<dbReference type="Gene3D" id="3.30.365.10">
    <property type="entry name" value="Aldehyde oxidase/xanthine dehydrogenase, molybdopterin binding domain"/>
    <property type="match status" value="4"/>
</dbReference>
<keyword evidence="4" id="KW-1185">Reference proteome</keyword>
<dbReference type="InterPro" id="IPR006311">
    <property type="entry name" value="TAT_signal"/>
</dbReference>
<feature type="chain" id="PRO_5046259237" evidence="1">
    <location>
        <begin position="34"/>
        <end position="729"/>
    </location>
</feature>
<evidence type="ECO:0000313" key="4">
    <source>
        <dbReference type="Proteomes" id="UP000637980"/>
    </source>
</evidence>
<dbReference type="InterPro" id="IPR037165">
    <property type="entry name" value="AldOxase/xan_DH_Mopterin-bd_sf"/>
</dbReference>
<dbReference type="InterPro" id="IPR052516">
    <property type="entry name" value="N-heterocyclic_Hydroxylase"/>
</dbReference>
<dbReference type="PANTHER" id="PTHR47495:SF2">
    <property type="entry name" value="ALDEHYDE DEHYDROGENASE"/>
    <property type="match status" value="1"/>
</dbReference>
<dbReference type="PIRSF" id="PIRSF036389">
    <property type="entry name" value="IOR_B"/>
    <property type="match status" value="1"/>
</dbReference>
<dbReference type="PROSITE" id="PS51318">
    <property type="entry name" value="TAT"/>
    <property type="match status" value="1"/>
</dbReference>
<comment type="caution">
    <text evidence="3">The sequence shown here is derived from an EMBL/GenBank/DDBJ whole genome shotgun (WGS) entry which is preliminary data.</text>
</comment>
<dbReference type="Gene3D" id="3.90.1170.50">
    <property type="entry name" value="Aldehyde oxidase/xanthine dehydrogenase, a/b hammerhead"/>
    <property type="match status" value="1"/>
</dbReference>
<gene>
    <name evidence="3" type="primary">iorB1</name>
    <name evidence="3" type="ORF">GCM10007094_00840</name>
</gene>
<name>A0ABQ3DXT4_9HYPH</name>
<reference evidence="4" key="1">
    <citation type="journal article" date="2019" name="Int. J. Syst. Evol. Microbiol.">
        <title>The Global Catalogue of Microorganisms (GCM) 10K type strain sequencing project: providing services to taxonomists for standard genome sequencing and annotation.</title>
        <authorList>
            <consortium name="The Broad Institute Genomics Platform"/>
            <consortium name="The Broad Institute Genome Sequencing Center for Infectious Disease"/>
            <person name="Wu L."/>
            <person name="Ma J."/>
        </authorList>
    </citation>
    <scope>NUCLEOTIDE SEQUENCE [LARGE SCALE GENOMIC DNA]</scope>
    <source>
        <strain evidence="4">KCTC 12861</strain>
    </source>
</reference>
<keyword evidence="1" id="KW-0732">Signal</keyword>
<evidence type="ECO:0000313" key="3">
    <source>
        <dbReference type="EMBL" id="GHB17237.1"/>
    </source>
</evidence>
<proteinExistence type="predicted"/>
<organism evidence="3 4">
    <name type="scientific">Pseudovibrio japonicus</name>
    <dbReference type="NCBI Taxonomy" id="366534"/>
    <lineage>
        <taxon>Bacteria</taxon>
        <taxon>Pseudomonadati</taxon>
        <taxon>Pseudomonadota</taxon>
        <taxon>Alphaproteobacteria</taxon>
        <taxon>Hyphomicrobiales</taxon>
        <taxon>Stappiaceae</taxon>
        <taxon>Pseudovibrio</taxon>
    </lineage>
</organism>
<dbReference type="InterPro" id="IPR000674">
    <property type="entry name" value="Ald_Oxase/Xan_DH_a/b"/>
</dbReference>
<dbReference type="Pfam" id="PF02738">
    <property type="entry name" value="MoCoBD_1"/>
    <property type="match status" value="1"/>
</dbReference>
<evidence type="ECO:0000259" key="2">
    <source>
        <dbReference type="SMART" id="SM01008"/>
    </source>
</evidence>
<protein>
    <submittedName>
        <fullName evidence="3">Dehydrogenase</fullName>
    </submittedName>
</protein>
<sequence>MNLVTSRRSFLQGAAASSAAVLVIGIAPSGLMAATNGADTTMLNPFVKISNDGTVTAIIKHFESGQGPATGLTTLIAEELGISMDAIDYEFAPVNPQLYANTAFGGMTQGTGGSSSMYDSYPQYRLAGAAAREVLLQAASQEWGVPVTQLTIEDGTISGGGNSASLGEFVEAASQLQAPQDPQLKDPSQFKLIGNASVHRKDTPPKVNGTAQYAMDIHHDNQMVVAIKRTPRLGGTVASFDDSGASDINGFIRAAVLPNKAGVAVYADDTWAAFQARDALDVTWDNSAAESRSSDQVFDELMAAVNEAPKYNVSETDQSEVATAIDQANHVVEETFYFPLLAHAPMEPLTCTLEATDDGGVVLYDGCQTPTGPQGAIAQILDLPSEKVQIETMFAGGSFGRRSTSNSDYQSEAAYAFGMTDRSRPVKLVWSREDDITGGFYRPAFAHKVRVGLDANGNIIGWDHRIAGQSIAKGIDVNDAAAPNGIDHASVEGVFPTPYTIPGMFVGLTDIKPATTVSWWRSVGNTHTGYVMESMMDLAAKAAGRDPVAFRLDHLTEDTLEQQRMAAALQMVAEKGNWGNAPEGHAQGIAVHMSFRSYVAEVVEISGDVDNGIKIEKVTCAVDCGLAVNPDVVKAQMQSGIGYGIGHAMRDEITLEDGVVQQSNFSDYEPLRITDIGAIEVHIIPSTEVPTGVGEPGTPPSAPALANAIAVSGPRVTRLPMNKAGVTFA</sequence>
<dbReference type="Proteomes" id="UP000637980">
    <property type="component" value="Unassembled WGS sequence"/>
</dbReference>
<dbReference type="InterPro" id="IPR008274">
    <property type="entry name" value="AldOxase/xan_DH_MoCoBD1"/>
</dbReference>